<evidence type="ECO:0000313" key="2">
    <source>
        <dbReference type="EMBL" id="ARF76898.1"/>
    </source>
</evidence>
<name>A0ABC8C2Y0_9ACTN</name>
<dbReference type="EMBL" id="CP020563">
    <property type="protein sequence ID" value="ARF76898.1"/>
    <property type="molecule type" value="Genomic_DNA"/>
</dbReference>
<feature type="chain" id="PRO_5044885087" evidence="1">
    <location>
        <begin position="32"/>
        <end position="71"/>
    </location>
</feature>
<evidence type="ECO:0000313" key="3">
    <source>
        <dbReference type="Proteomes" id="UP000192251"/>
    </source>
</evidence>
<evidence type="ECO:0000256" key="1">
    <source>
        <dbReference type="SAM" id="SignalP"/>
    </source>
</evidence>
<feature type="signal peptide" evidence="1">
    <location>
        <begin position="1"/>
        <end position="31"/>
    </location>
</feature>
<dbReference type="AlphaFoldDB" id="A0ABC8C2Y0"/>
<dbReference type="Proteomes" id="UP000192251">
    <property type="component" value="Chromosome"/>
</dbReference>
<dbReference type="RefSeq" id="WP_084753128.1">
    <property type="nucleotide sequence ID" value="NZ_CP020563.1"/>
</dbReference>
<accession>A0ABC8C2Y0</accession>
<reference evidence="2 3" key="1">
    <citation type="submission" date="2017-04" db="EMBL/GenBank/DDBJ databases">
        <title>The complete genome sequence of Streptomyces albolongus YIM 101047, the producer of novel bafilomycins and novel odoriferous sesquiterpenoids.</title>
        <authorList>
            <person name="Yin M."/>
            <person name="Jiang Y."/>
        </authorList>
    </citation>
    <scope>NUCLEOTIDE SEQUENCE [LARGE SCALE GENOMIC DNA]</scope>
    <source>
        <strain evidence="2 3">YIM 101047</strain>
    </source>
</reference>
<proteinExistence type="predicted"/>
<keyword evidence="3" id="KW-1185">Reference proteome</keyword>
<dbReference type="KEGG" id="kab:B7C62_34865"/>
<organism evidence="2 3">
    <name type="scientific">Kitasatospora albolonga</name>
    <dbReference type="NCBI Taxonomy" id="68173"/>
    <lineage>
        <taxon>Bacteria</taxon>
        <taxon>Bacillati</taxon>
        <taxon>Actinomycetota</taxon>
        <taxon>Actinomycetes</taxon>
        <taxon>Kitasatosporales</taxon>
        <taxon>Streptomycetaceae</taxon>
        <taxon>Kitasatospora</taxon>
    </lineage>
</organism>
<keyword evidence="1" id="KW-0732">Signal</keyword>
<gene>
    <name evidence="2" type="ORF">B7C62_34865</name>
</gene>
<sequence length="71" mass="6857">MKHTSRPTVGGTAAAVAAAALVLGGAGTAAAQPSPKPQQIASAQLQTHLAKAIGQERTAAACLPVCAGQIV</sequence>
<protein>
    <submittedName>
        <fullName evidence="2">Uncharacterized protein</fullName>
    </submittedName>
</protein>